<dbReference type="GO" id="GO:0005737">
    <property type="term" value="C:cytoplasm"/>
    <property type="evidence" value="ECO:0007669"/>
    <property type="project" value="TreeGrafter"/>
</dbReference>
<dbReference type="InterPro" id="IPR045851">
    <property type="entry name" value="AMP-bd_C_sf"/>
</dbReference>
<dbReference type="Proteomes" id="UP000030901">
    <property type="component" value="Chromosome"/>
</dbReference>
<dbReference type="Gene3D" id="2.30.38.10">
    <property type="entry name" value="Luciferase, Domain 3"/>
    <property type="match status" value="1"/>
</dbReference>
<dbReference type="CDD" id="cd05930">
    <property type="entry name" value="A_NRPS"/>
    <property type="match status" value="2"/>
</dbReference>
<evidence type="ECO:0000256" key="1">
    <source>
        <dbReference type="ARBA" id="ARBA00001957"/>
    </source>
</evidence>
<dbReference type="GO" id="GO:0044550">
    <property type="term" value="P:secondary metabolite biosynthetic process"/>
    <property type="evidence" value="ECO:0007669"/>
    <property type="project" value="TreeGrafter"/>
</dbReference>
<dbReference type="NCBIfam" id="TIGR01733">
    <property type="entry name" value="AA-adenyl-dom"/>
    <property type="match status" value="2"/>
</dbReference>
<dbReference type="FunFam" id="3.40.50.980:FF:000001">
    <property type="entry name" value="Non-ribosomal peptide synthetase"/>
    <property type="match status" value="1"/>
</dbReference>
<dbReference type="Pfam" id="PF00550">
    <property type="entry name" value="PP-binding"/>
    <property type="match status" value="1"/>
</dbReference>
<dbReference type="InterPro" id="IPR009081">
    <property type="entry name" value="PP-bd_ACP"/>
</dbReference>
<dbReference type="CDD" id="cd19531">
    <property type="entry name" value="LCL_NRPS-like"/>
    <property type="match status" value="1"/>
</dbReference>
<proteinExistence type="predicted"/>
<dbReference type="OrthoDB" id="9030879at2"/>
<dbReference type="SMART" id="SM00823">
    <property type="entry name" value="PKS_PP"/>
    <property type="match status" value="1"/>
</dbReference>
<name>A0A0A7RYY0_FRIPE</name>
<keyword evidence="7" id="KW-1185">Reference proteome</keyword>
<sequence>MQLHEKVDQPILDDQTIVDYLYRIADSYADKSAVFMGDKVVTYRELNERSNQLAHYLREQGIGADSVVAIMFPRSIDMLIAIFGIVKAGGAYLPLAPDAPSSRIDNILAASEAKYVIYHQHDNKNWSIPMCHVDDTAVLNMPTSNLAYRPSPNHLAYVIYTSGSTGVPKGVANEHGALLNRIVWMHKAYLIHDQDVLFQKTVYTFDVSVWEMFWWAMYGASVVLLPSGLESDPRTMLRLIQRHHISVMHFVPSMLNLFVEYLEIKHDPSLSASLKWVFVSGEKLSTYSVTNFYNEVTDATLVNLYGPTEAAIDVSYHTCLRHHDYQDVPIGRAIDQCRLYVLDEALNVVADGEEGELYIAGVGLARGYLNNPTLTERSFFMHPTLCHNGQPERVYKTGDLVRNDPQTGEIFYIGRNDFQIKIRGLRVELGEIEAHIMRYPNIQQVAVVADQEDVDHQLIYAFIVSTATIDLNDLLATLSVSLPDYMLPNRLIALSALPLSANGKCDRKQLIAIARQQTALCIDLRQSTTVQYCPLSPMQESMWFMQQLAPDVALYNNPAALQLEGQLDMARLEEAIKQLMLRHSLLRATIAVQEGKPMLAITANLPEPLFEISQLSSSNDLTQQINLKVSKPMPLTEKTPLCRFELIKLNDTNHVLIIHLHHIISDGWSKGVLVRELQTIYNGEVINGDPPISYIEYIKEQEQWRQSQQYQEDIVYWRETLSGNLPVLDIPSDRQRQYINQHRGAFVAFELPSALSDAVAASGRAQRVSLYNYLLAVFIVLLQRNARQHDYIVGMPIAGRLSEKSEQLIAPLINVLPLRLTVDNDMSFSALVQAVRGQLFSSFKHQRLGFDEIVRTLNIERSAGHFPVYQCMFQLDNMPMARPTLNGLTVTPLLLDTGASQVDISLSMQYIDGRMTGTFEYDADLYTADRINNFIEQFRDLLVATSQQPSITVNELVKFSHHEFNWLNQQNSTTKALPSESNLVQLLAPHYQHAANQIALRHGDDALTYAQLQQAIARIQQWLITQGIKTGDYVVIMLPLSCDLIITQLAVLAMGATYVPIDNDAPLERNTLILNQIDAKLLITTSDLVQQPLSKLSATTLPNWQTLSPVSEADLASMVVANVLNQDAVIIFTSGTTGIPKGVRLTQLNLINLICSFIQSYQVNRNDVLLPITSVASASFVGEMLPILAAGGCLVLAEKTQSLDAQSFVALLKAQQVTIVSTTPSLSASLSTLRQELGVLRLFLCGGEAMEYDQIAPLLPHMQVVNGYGLTESGICSTYYMIEPRTTQQQEPLSIGRPIQNTQVYVVDSEHKLVPPGAVGELCFSGLGISPGYLDEQHNQHRFIQLPELPDVRVLKTGDRARWALDGNVFYLGREDRQVQIRGHRVELGEIESQLKQHPDIADAWVNVRRNALATPILVAFYVSKNGAVLDAQQIRIWLSIRLPLHMLPLFYLPLPALPIGVNGKVDPRQLPEVDLSQLEGQGECVAATNELERQLVTIWQQLLGVEQISCATNFFDLGGHSLLLVQMQQMIGQVCKRQVSLVDLMRFTTIKRLASYLQTPSNNQEVAQDQALQQKRADNQRSAFSSAHWGRKG</sequence>
<dbReference type="Pfam" id="PF13193">
    <property type="entry name" value="AMP-binding_C"/>
    <property type="match status" value="2"/>
</dbReference>
<reference evidence="6 7" key="1">
    <citation type="journal article" date="2014" name="Appl. Environ. Microbiol.">
        <title>Gut symbionts from distinct hosts exhibit genotoxic activity via divergent colibactin biosynthetic pathways.</title>
        <authorList>
            <person name="Engel P."/>
            <person name="Vizcaino M.I."/>
            <person name="Crawford J.M."/>
        </authorList>
    </citation>
    <scope>NUCLEOTIDE SEQUENCE [LARGE SCALE GENOMIC DNA]</scope>
    <source>
        <strain evidence="6 7">PEB0191</strain>
    </source>
</reference>
<evidence type="ECO:0000313" key="6">
    <source>
        <dbReference type="EMBL" id="AJA44413.1"/>
    </source>
</evidence>
<dbReference type="InterPro" id="IPR042099">
    <property type="entry name" value="ANL_N_sf"/>
</dbReference>
<dbReference type="FunFam" id="3.40.50.980:FF:000002">
    <property type="entry name" value="Enterobactin synthetase component F"/>
    <property type="match status" value="1"/>
</dbReference>
<dbReference type="SUPFAM" id="SSF56801">
    <property type="entry name" value="Acetyl-CoA synthetase-like"/>
    <property type="match status" value="2"/>
</dbReference>
<evidence type="ECO:0000256" key="4">
    <source>
        <dbReference type="SAM" id="MobiDB-lite"/>
    </source>
</evidence>
<dbReference type="SUPFAM" id="SSF47336">
    <property type="entry name" value="ACP-like"/>
    <property type="match status" value="1"/>
</dbReference>
<dbReference type="InterPro" id="IPR036736">
    <property type="entry name" value="ACP-like_sf"/>
</dbReference>
<dbReference type="Gene3D" id="1.10.1200.10">
    <property type="entry name" value="ACP-like"/>
    <property type="match status" value="1"/>
</dbReference>
<dbReference type="InterPro" id="IPR001242">
    <property type="entry name" value="Condensation_dom"/>
</dbReference>
<organism evidence="6 7">
    <name type="scientific">Frischella perrara</name>
    <dbReference type="NCBI Taxonomy" id="1267021"/>
    <lineage>
        <taxon>Bacteria</taxon>
        <taxon>Pseudomonadati</taxon>
        <taxon>Pseudomonadota</taxon>
        <taxon>Gammaproteobacteria</taxon>
        <taxon>Orbales</taxon>
        <taxon>Orbaceae</taxon>
        <taxon>Frischella</taxon>
    </lineage>
</organism>
<evidence type="ECO:0000256" key="3">
    <source>
        <dbReference type="ARBA" id="ARBA00022553"/>
    </source>
</evidence>
<dbReference type="STRING" id="1267021.FPB0191_00582"/>
<dbReference type="Gene3D" id="3.40.50.12780">
    <property type="entry name" value="N-terminal domain of ligase-like"/>
    <property type="match status" value="1"/>
</dbReference>
<dbReference type="InterPro" id="IPR020806">
    <property type="entry name" value="PKS_PP-bd"/>
</dbReference>
<evidence type="ECO:0000256" key="2">
    <source>
        <dbReference type="ARBA" id="ARBA00022450"/>
    </source>
</evidence>
<dbReference type="PANTHER" id="PTHR45527">
    <property type="entry name" value="NONRIBOSOMAL PEPTIDE SYNTHETASE"/>
    <property type="match status" value="1"/>
</dbReference>
<dbReference type="Pfam" id="PF00501">
    <property type="entry name" value="AMP-binding"/>
    <property type="match status" value="2"/>
</dbReference>
<evidence type="ECO:0000259" key="5">
    <source>
        <dbReference type="PROSITE" id="PS50075"/>
    </source>
</evidence>
<dbReference type="Gene3D" id="3.30.559.30">
    <property type="entry name" value="Nonribosomal peptide synthetase, condensation domain"/>
    <property type="match status" value="1"/>
</dbReference>
<feature type="domain" description="Carrier" evidence="5">
    <location>
        <begin position="1487"/>
        <end position="1562"/>
    </location>
</feature>
<keyword evidence="3" id="KW-0597">Phosphoprotein</keyword>
<dbReference type="FunFam" id="3.40.50.12780:FF:000012">
    <property type="entry name" value="Non-ribosomal peptide synthetase"/>
    <property type="match status" value="1"/>
</dbReference>
<dbReference type="NCBIfam" id="NF003417">
    <property type="entry name" value="PRK04813.1"/>
    <property type="match status" value="2"/>
</dbReference>
<dbReference type="RefSeq" id="WP_039103889.1">
    <property type="nucleotide sequence ID" value="NZ_CP009056.1"/>
</dbReference>
<dbReference type="Pfam" id="PF00668">
    <property type="entry name" value="Condensation"/>
    <property type="match status" value="1"/>
</dbReference>
<dbReference type="PROSITE" id="PS50075">
    <property type="entry name" value="CARRIER"/>
    <property type="match status" value="1"/>
</dbReference>
<dbReference type="PROSITE" id="PS00455">
    <property type="entry name" value="AMP_BINDING"/>
    <property type="match status" value="2"/>
</dbReference>
<accession>A0A0A7RYY0</accession>
<dbReference type="EMBL" id="CP009056">
    <property type="protein sequence ID" value="AJA44413.1"/>
    <property type="molecule type" value="Genomic_DNA"/>
</dbReference>
<dbReference type="SUPFAM" id="SSF52777">
    <property type="entry name" value="CoA-dependent acyltransferases"/>
    <property type="match status" value="2"/>
</dbReference>
<dbReference type="Gene3D" id="3.30.300.30">
    <property type="match status" value="2"/>
</dbReference>
<keyword evidence="2" id="KW-0596">Phosphopantetheine</keyword>
<dbReference type="InterPro" id="IPR025110">
    <property type="entry name" value="AMP-bd_C"/>
</dbReference>
<dbReference type="InterPro" id="IPR000873">
    <property type="entry name" value="AMP-dep_synth/lig_dom"/>
</dbReference>
<feature type="region of interest" description="Disordered" evidence="4">
    <location>
        <begin position="1568"/>
        <end position="1594"/>
    </location>
</feature>
<dbReference type="InterPro" id="IPR010071">
    <property type="entry name" value="AA_adenyl_dom"/>
</dbReference>
<dbReference type="GO" id="GO:0003824">
    <property type="term" value="F:catalytic activity"/>
    <property type="evidence" value="ECO:0007669"/>
    <property type="project" value="InterPro"/>
</dbReference>
<gene>
    <name evidence="6" type="ORF">FPB0191_00582</name>
</gene>
<dbReference type="KEGG" id="fpp:FPB0191_00582"/>
<dbReference type="GO" id="GO:0031177">
    <property type="term" value="F:phosphopantetheine binding"/>
    <property type="evidence" value="ECO:0007669"/>
    <property type="project" value="InterPro"/>
</dbReference>
<dbReference type="HOGENOM" id="CLU_000022_0_9_6"/>
<dbReference type="PANTHER" id="PTHR45527:SF1">
    <property type="entry name" value="FATTY ACID SYNTHASE"/>
    <property type="match status" value="1"/>
</dbReference>
<dbReference type="GO" id="GO:0043041">
    <property type="term" value="P:amino acid activation for nonribosomal peptide biosynthetic process"/>
    <property type="evidence" value="ECO:0007669"/>
    <property type="project" value="TreeGrafter"/>
</dbReference>
<dbReference type="Gene3D" id="3.40.50.980">
    <property type="match status" value="2"/>
</dbReference>
<dbReference type="InterPro" id="IPR023213">
    <property type="entry name" value="CAT-like_dom_sf"/>
</dbReference>
<dbReference type="Gene3D" id="3.30.559.10">
    <property type="entry name" value="Chloramphenicol acetyltransferase-like domain"/>
    <property type="match status" value="1"/>
</dbReference>
<comment type="cofactor">
    <cofactor evidence="1">
        <name>pantetheine 4'-phosphate</name>
        <dbReference type="ChEBI" id="CHEBI:47942"/>
    </cofactor>
</comment>
<evidence type="ECO:0000313" key="7">
    <source>
        <dbReference type="Proteomes" id="UP000030901"/>
    </source>
</evidence>
<dbReference type="InterPro" id="IPR020845">
    <property type="entry name" value="AMP-binding_CS"/>
</dbReference>
<protein>
    <submittedName>
        <fullName evidence="6">Amino acid adenylation domain protein</fullName>
    </submittedName>
</protein>